<proteinExistence type="inferred from homology"/>
<keyword evidence="8" id="KW-0732">Signal</keyword>
<feature type="signal peptide" evidence="8">
    <location>
        <begin position="1"/>
        <end position="25"/>
    </location>
</feature>
<comment type="cofactor">
    <cofactor evidence="1">
        <name>Zn(2+)</name>
        <dbReference type="ChEBI" id="CHEBI:29105"/>
    </cofactor>
</comment>
<dbReference type="AlphaFoldDB" id="A0A4R6ULV8"/>
<evidence type="ECO:0000256" key="4">
    <source>
        <dbReference type="ARBA" id="ARBA00022801"/>
    </source>
</evidence>
<dbReference type="RefSeq" id="WP_162848180.1">
    <property type="nucleotide sequence ID" value="NZ_CP037953.1"/>
</dbReference>
<dbReference type="PANTHER" id="PTHR11705">
    <property type="entry name" value="PROTEASE FAMILY M14 CARBOXYPEPTIDASE A,B"/>
    <property type="match status" value="1"/>
</dbReference>
<protein>
    <submittedName>
        <fullName evidence="10">Putative Ig domain-containing protein</fullName>
    </submittedName>
</protein>
<feature type="domain" description="Peptidase M14" evidence="9">
    <location>
        <begin position="58"/>
        <end position="387"/>
    </location>
</feature>
<evidence type="ECO:0000256" key="2">
    <source>
        <dbReference type="ARBA" id="ARBA00005988"/>
    </source>
</evidence>
<dbReference type="GO" id="GO:0016020">
    <property type="term" value="C:membrane"/>
    <property type="evidence" value="ECO:0007669"/>
    <property type="project" value="InterPro"/>
</dbReference>
<dbReference type="InterPro" id="IPR000834">
    <property type="entry name" value="Peptidase_M14"/>
</dbReference>
<evidence type="ECO:0000256" key="8">
    <source>
        <dbReference type="SAM" id="SignalP"/>
    </source>
</evidence>
<dbReference type="GO" id="GO:0006508">
    <property type="term" value="P:proteolysis"/>
    <property type="evidence" value="ECO:0007669"/>
    <property type="project" value="UniProtKB-KW"/>
</dbReference>
<keyword evidence="11" id="KW-1185">Reference proteome</keyword>
<organism evidence="10 11">
    <name type="scientific">Permianibacter aggregans</name>
    <dbReference type="NCBI Taxonomy" id="1510150"/>
    <lineage>
        <taxon>Bacteria</taxon>
        <taxon>Pseudomonadati</taxon>
        <taxon>Pseudomonadota</taxon>
        <taxon>Gammaproteobacteria</taxon>
        <taxon>Pseudomonadales</taxon>
        <taxon>Pseudomonadaceae</taxon>
        <taxon>Permianibacter</taxon>
    </lineage>
</organism>
<keyword evidence="6" id="KW-0482">Metalloprotease</keyword>
<comment type="similarity">
    <text evidence="2 7">Belongs to the peptidase M14 family.</text>
</comment>
<feature type="active site" description="Proton donor/acceptor" evidence="7">
    <location>
        <position position="342"/>
    </location>
</feature>
<keyword evidence="5" id="KW-0862">Zinc</keyword>
<dbReference type="Pfam" id="PF00246">
    <property type="entry name" value="Peptidase_M14"/>
    <property type="match status" value="1"/>
</dbReference>
<gene>
    <name evidence="10" type="ORF">EV696_10946</name>
</gene>
<evidence type="ECO:0000259" key="9">
    <source>
        <dbReference type="PROSITE" id="PS52035"/>
    </source>
</evidence>
<comment type="caution">
    <text evidence="10">The sequence shown here is derived from an EMBL/GenBank/DDBJ whole genome shotgun (WGS) entry which is preliminary data.</text>
</comment>
<accession>A0A4R6ULV8</accession>
<dbReference type="GO" id="GO:0005615">
    <property type="term" value="C:extracellular space"/>
    <property type="evidence" value="ECO:0007669"/>
    <property type="project" value="TreeGrafter"/>
</dbReference>
<evidence type="ECO:0000256" key="7">
    <source>
        <dbReference type="PROSITE-ProRule" id="PRU01379"/>
    </source>
</evidence>
<evidence type="ECO:0000313" key="11">
    <source>
        <dbReference type="Proteomes" id="UP000295375"/>
    </source>
</evidence>
<keyword evidence="3" id="KW-0645">Protease</keyword>
<dbReference type="InterPro" id="IPR013783">
    <property type="entry name" value="Ig-like_fold"/>
</dbReference>
<dbReference type="GO" id="GO:0005509">
    <property type="term" value="F:calcium ion binding"/>
    <property type="evidence" value="ECO:0007669"/>
    <property type="project" value="InterPro"/>
</dbReference>
<reference evidence="10 11" key="1">
    <citation type="submission" date="2019-03" db="EMBL/GenBank/DDBJ databases">
        <title>Genomic Encyclopedia of Type Strains, Phase IV (KMG-IV): sequencing the most valuable type-strain genomes for metagenomic binning, comparative biology and taxonomic classification.</title>
        <authorList>
            <person name="Goeker M."/>
        </authorList>
    </citation>
    <scope>NUCLEOTIDE SEQUENCE [LARGE SCALE GENOMIC DNA]</scope>
    <source>
        <strain evidence="10 11">DSM 103792</strain>
    </source>
</reference>
<dbReference type="SMART" id="SM00631">
    <property type="entry name" value="Zn_pept"/>
    <property type="match status" value="1"/>
</dbReference>
<evidence type="ECO:0000256" key="6">
    <source>
        <dbReference type="ARBA" id="ARBA00023049"/>
    </source>
</evidence>
<dbReference type="PANTHER" id="PTHR11705:SF143">
    <property type="entry name" value="SLL0236 PROTEIN"/>
    <property type="match status" value="1"/>
</dbReference>
<dbReference type="InterPro" id="IPR015919">
    <property type="entry name" value="Cadherin-like_sf"/>
</dbReference>
<evidence type="ECO:0000256" key="3">
    <source>
        <dbReference type="ARBA" id="ARBA00022670"/>
    </source>
</evidence>
<dbReference type="EMBL" id="SNYM01000009">
    <property type="protein sequence ID" value="TDQ47642.1"/>
    <property type="molecule type" value="Genomic_DNA"/>
</dbReference>
<dbReference type="SMART" id="SM00736">
    <property type="entry name" value="CADG"/>
    <property type="match status" value="1"/>
</dbReference>
<dbReference type="Gene3D" id="2.60.40.10">
    <property type="entry name" value="Immunoglobulins"/>
    <property type="match status" value="1"/>
</dbReference>
<dbReference type="Proteomes" id="UP000295375">
    <property type="component" value="Unassembled WGS sequence"/>
</dbReference>
<keyword evidence="4" id="KW-0378">Hydrolase</keyword>
<dbReference type="GO" id="GO:0008270">
    <property type="term" value="F:zinc ion binding"/>
    <property type="evidence" value="ECO:0007669"/>
    <property type="project" value="InterPro"/>
</dbReference>
<dbReference type="PROSITE" id="PS52035">
    <property type="entry name" value="PEPTIDASE_M14"/>
    <property type="match status" value="1"/>
</dbReference>
<dbReference type="Gene3D" id="3.40.630.10">
    <property type="entry name" value="Zn peptidases"/>
    <property type="match status" value="1"/>
</dbReference>
<dbReference type="InterPro" id="IPR006644">
    <property type="entry name" value="Cadg"/>
</dbReference>
<sequence>MAMNIFARKLSIIASAMLLSGASAATTLTYVENPGGSNTVALGYPVPLPIDSLLQVDGFRRYDSLHARHTQMDTSTDLISAINVGSTHNNRTVWAYQFSDADAVTAEGVGVEAGILINGGIHAREWQSPEVTTAIMERLFEQRGDEGLHQYLLENTSLIIIPVLNVDGFLQTQRFPNQVMRSTFSADPSDWPRDGRMRRKNMLGVDELLNTENDNLFGIDLNRNNNPFWASTNRSSNDNRSLVYHGSGPGSEPETQALYNAGTQFANQQMRLYIDMHSFSQLYYLSQTSDSRYNQIALNLGRLMVNNANSGYVVSPDPANSGIGTTQDYFAANYQVPSYTLEIEPQNSSAQYGGFGVTHDGFILPANQIARVRNELTRATLLAMYAQSGPPALLQSTLLAKNDSTVIASNLHNAQSDTSRVQVLTVDRLPDDGEPLQVSLRFNKPMRLLTPQGDPGVANGVQIEPFPSLVVETLDGNGNVQLYPLTLQNAEWLRDSDKFRYHYDQFQADVVWPSIGNSDNYVTIKLRVLAADLTGAQLDGNPSTLAGFSGGVWQRYDNEFDQPGDSGGYDDSFALKTSGQPPVYHGVLQNQSVQSGQALSYQFADNVFTDPEGAALSYEARSAGGALPSWLQFNATERRLSGTPSTSGVTTVTITAIDIAGNRTSANLTITVTSPPAPPSSGGGGGSWPLTALLIGLTLAWRRKER</sequence>
<dbReference type="SUPFAM" id="SSF53187">
    <property type="entry name" value="Zn-dependent exopeptidases"/>
    <property type="match status" value="1"/>
</dbReference>
<evidence type="ECO:0000256" key="1">
    <source>
        <dbReference type="ARBA" id="ARBA00001947"/>
    </source>
</evidence>
<evidence type="ECO:0000313" key="10">
    <source>
        <dbReference type="EMBL" id="TDQ47642.1"/>
    </source>
</evidence>
<name>A0A4R6ULV8_9GAMM</name>
<evidence type="ECO:0000256" key="5">
    <source>
        <dbReference type="ARBA" id="ARBA00022833"/>
    </source>
</evidence>
<dbReference type="SUPFAM" id="SSF49313">
    <property type="entry name" value="Cadherin-like"/>
    <property type="match status" value="1"/>
</dbReference>
<dbReference type="GO" id="GO:0004181">
    <property type="term" value="F:metallocarboxypeptidase activity"/>
    <property type="evidence" value="ECO:0007669"/>
    <property type="project" value="InterPro"/>
</dbReference>
<dbReference type="Pfam" id="PF05345">
    <property type="entry name" value="He_PIG"/>
    <property type="match status" value="1"/>
</dbReference>
<feature type="chain" id="PRO_5020951301" evidence="8">
    <location>
        <begin position="26"/>
        <end position="706"/>
    </location>
</feature>